<dbReference type="EMBL" id="OZ035841">
    <property type="protein sequence ID" value="CAL1590666.1"/>
    <property type="molecule type" value="Genomic_DNA"/>
</dbReference>
<proteinExistence type="predicted"/>
<feature type="region of interest" description="Disordered" evidence="1">
    <location>
        <begin position="79"/>
        <end position="99"/>
    </location>
</feature>
<gene>
    <name evidence="2" type="ORF">KC01_LOCUS20148</name>
</gene>
<organism evidence="2 3">
    <name type="scientific">Knipowitschia caucasica</name>
    <name type="common">Caucasian dwarf goby</name>
    <name type="synonym">Pomatoschistus caucasicus</name>
    <dbReference type="NCBI Taxonomy" id="637954"/>
    <lineage>
        <taxon>Eukaryota</taxon>
        <taxon>Metazoa</taxon>
        <taxon>Chordata</taxon>
        <taxon>Craniata</taxon>
        <taxon>Vertebrata</taxon>
        <taxon>Euteleostomi</taxon>
        <taxon>Actinopterygii</taxon>
        <taxon>Neopterygii</taxon>
        <taxon>Teleostei</taxon>
        <taxon>Neoteleostei</taxon>
        <taxon>Acanthomorphata</taxon>
        <taxon>Gobiaria</taxon>
        <taxon>Gobiiformes</taxon>
        <taxon>Gobioidei</taxon>
        <taxon>Gobiidae</taxon>
        <taxon>Gobiinae</taxon>
        <taxon>Knipowitschia</taxon>
    </lineage>
</organism>
<accession>A0AAV2KR86</accession>
<evidence type="ECO:0000313" key="2">
    <source>
        <dbReference type="EMBL" id="CAL1590666.1"/>
    </source>
</evidence>
<reference evidence="2 3" key="1">
    <citation type="submission" date="2024-04" db="EMBL/GenBank/DDBJ databases">
        <authorList>
            <person name="Waldvogel A.-M."/>
            <person name="Schoenle A."/>
        </authorList>
    </citation>
    <scope>NUCLEOTIDE SEQUENCE [LARGE SCALE GENOMIC DNA]</scope>
</reference>
<evidence type="ECO:0000256" key="1">
    <source>
        <dbReference type="SAM" id="MobiDB-lite"/>
    </source>
</evidence>
<evidence type="ECO:0000313" key="3">
    <source>
        <dbReference type="Proteomes" id="UP001497482"/>
    </source>
</evidence>
<keyword evidence="3" id="KW-1185">Reference proteome</keyword>
<protein>
    <submittedName>
        <fullName evidence="2">Uncharacterized protein</fullName>
    </submittedName>
</protein>
<dbReference type="AlphaFoldDB" id="A0AAV2KR86"/>
<sequence length="235" mass="26908">MRSSTHRDKSTRDAFLCLFLFWDWVREGLLSVHRHRPTERGDRKDILEMLNIERVSASFQGKPHPYMRSLYQRLTSLQGQDPDRAEGTVAQSVRMSKDPDNSPHGWLWFNIPTVSPSTRAAELVLFRKTLHPLPLNVTVSLHSLRLPQDTPPQQREALQERLLSLDRMQLSGYDLWDVWDAVADGGEEVMGFQLRYRDEGGSLVLHHALTQSLYCVDPEALRGPILVLYGAHGSE</sequence>
<name>A0AAV2KR86_KNICA</name>
<dbReference type="Proteomes" id="UP001497482">
    <property type="component" value="Chromosome 19"/>
</dbReference>